<dbReference type="PROSITE" id="PS51354">
    <property type="entry name" value="GLUTAREDOXIN_2"/>
    <property type="match status" value="1"/>
</dbReference>
<sequence>METNQISWQQKPRRKSGPSRHPSLRCPSSSVAPPLLASFVLLPRATPPRAAPPRAAPPPPSRRPSRDRERQRSHISPRLASLYRITLDLPSPRLSLSHPHRIAPDLPWAGGGSTRAAGHPPEGGSTRIRKTFEDCWATKSILLGYGVHIDECDPSLHDGFKDELHASLGCDGRLPQVFVDGEHLGGAEDVRRLHEAGELSEALEACEMALPTVGGKGAALEACSGCGGVRFVPGAATKIPWRARRAQSLISGTRGRHEQTTAVDESVRLISISFHFYVRFGSGRRTSGQQADTCVRLGHPVGPAFVSG</sequence>
<organism evidence="3">
    <name type="scientific">Hordeum vulgare subsp. vulgare</name>
    <name type="common">Domesticated barley</name>
    <dbReference type="NCBI Taxonomy" id="112509"/>
    <lineage>
        <taxon>Eukaryota</taxon>
        <taxon>Viridiplantae</taxon>
        <taxon>Streptophyta</taxon>
        <taxon>Embryophyta</taxon>
        <taxon>Tracheophyta</taxon>
        <taxon>Spermatophyta</taxon>
        <taxon>Magnoliopsida</taxon>
        <taxon>Liliopsida</taxon>
        <taxon>Poales</taxon>
        <taxon>Poaceae</taxon>
        <taxon>BOP clade</taxon>
        <taxon>Pooideae</taxon>
        <taxon>Triticodae</taxon>
        <taxon>Triticeae</taxon>
        <taxon>Hordeinae</taxon>
        <taxon>Hordeum</taxon>
    </lineage>
</organism>
<dbReference type="Gene3D" id="3.40.30.10">
    <property type="entry name" value="Glutaredoxin"/>
    <property type="match status" value="1"/>
</dbReference>
<feature type="domain" description="Glutaredoxin" evidence="2">
    <location>
        <begin position="130"/>
        <end position="183"/>
    </location>
</feature>
<feature type="compositionally biased region" description="Low complexity" evidence="1">
    <location>
        <begin position="27"/>
        <end position="44"/>
    </location>
</feature>
<feature type="compositionally biased region" description="Pro residues" evidence="1">
    <location>
        <begin position="45"/>
        <end position="62"/>
    </location>
</feature>
<evidence type="ECO:0000259" key="2">
    <source>
        <dbReference type="Pfam" id="PF00462"/>
    </source>
</evidence>
<feature type="compositionally biased region" description="Polar residues" evidence="1">
    <location>
        <begin position="1"/>
        <end position="10"/>
    </location>
</feature>
<name>B8K2D4_HORVV</name>
<proteinExistence type="predicted"/>
<feature type="region of interest" description="Disordered" evidence="1">
    <location>
        <begin position="106"/>
        <end position="125"/>
    </location>
</feature>
<accession>B8K2D4</accession>
<dbReference type="InterPro" id="IPR002109">
    <property type="entry name" value="Glutaredoxin"/>
</dbReference>
<evidence type="ECO:0000256" key="1">
    <source>
        <dbReference type="SAM" id="MobiDB-lite"/>
    </source>
</evidence>
<dbReference type="PANTHER" id="PTHR45669">
    <property type="entry name" value="GLUTAREDOXIN DOMAIN-CONTAINING CYSTEINE-RICH PROTEIN CG12206-RELATED"/>
    <property type="match status" value="1"/>
</dbReference>
<dbReference type="AlphaFoldDB" id="B8K2D4"/>
<dbReference type="Pfam" id="PF00462">
    <property type="entry name" value="Glutaredoxin"/>
    <property type="match status" value="1"/>
</dbReference>
<feature type="region of interest" description="Disordered" evidence="1">
    <location>
        <begin position="1"/>
        <end position="77"/>
    </location>
</feature>
<reference evidence="3" key="1">
    <citation type="journal article" date="2010" name="Theor. Appl. Genet.">
        <title>CBF gene copy number variation at Frost Resistance-2 is associated with levels of freezing tolerance in temperate-climate cereals.</title>
        <authorList>
            <person name="Knox A.K."/>
            <person name="Dhillon T."/>
            <person name="Cheng H."/>
            <person name="Tondelli A."/>
            <person name="Pecchioni N."/>
            <person name="Stockinger E.J."/>
        </authorList>
    </citation>
    <scope>NUCLEOTIDE SEQUENCE</scope>
</reference>
<dbReference type="EMBL" id="DQ445244">
    <property type="protein sequence ID" value="ABE02645.1"/>
    <property type="molecule type" value="Genomic_DNA"/>
</dbReference>
<dbReference type="InterPro" id="IPR036249">
    <property type="entry name" value="Thioredoxin-like_sf"/>
</dbReference>
<dbReference type="SUPFAM" id="SSF52833">
    <property type="entry name" value="Thioredoxin-like"/>
    <property type="match status" value="1"/>
</dbReference>
<dbReference type="PANTHER" id="PTHR45669:SF65">
    <property type="entry name" value="OS02G0748800 PROTEIN"/>
    <property type="match status" value="1"/>
</dbReference>
<protein>
    <submittedName>
        <fullName evidence="3">Putative glutaredoxin protein</fullName>
    </submittedName>
</protein>
<evidence type="ECO:0000313" key="3">
    <source>
        <dbReference type="EMBL" id="ABE02645.1"/>
    </source>
</evidence>